<reference evidence="2" key="1">
    <citation type="journal article" date="2019" name="Int. J. Syst. Evol. Microbiol.">
        <title>The Global Catalogue of Microorganisms (GCM) 10K type strain sequencing project: providing services to taxonomists for standard genome sequencing and annotation.</title>
        <authorList>
            <consortium name="The Broad Institute Genomics Platform"/>
            <consortium name="The Broad Institute Genome Sequencing Center for Infectious Disease"/>
            <person name="Wu L."/>
            <person name="Ma J."/>
        </authorList>
    </citation>
    <scope>NUCLEOTIDE SEQUENCE [LARGE SCALE GENOMIC DNA]</scope>
    <source>
        <strain evidence="2">TISTR 1827</strain>
    </source>
</reference>
<gene>
    <name evidence="1" type="ORF">ACFSW5_04630</name>
</gene>
<dbReference type="RefSeq" id="WP_379270237.1">
    <property type="nucleotide sequence ID" value="NZ_JBHUGT010000013.1"/>
</dbReference>
<protein>
    <submittedName>
        <fullName evidence="1">Nucleoside-diphosphate sugar epimerase</fullName>
    </submittedName>
</protein>
<keyword evidence="2" id="KW-1185">Reference proteome</keyword>
<organism evidence="1 2">
    <name type="scientific">Paenibacillus thailandensis</name>
    <dbReference type="NCBI Taxonomy" id="393250"/>
    <lineage>
        <taxon>Bacteria</taxon>
        <taxon>Bacillati</taxon>
        <taxon>Bacillota</taxon>
        <taxon>Bacilli</taxon>
        <taxon>Bacillales</taxon>
        <taxon>Paenibacillaceae</taxon>
        <taxon>Paenibacillus</taxon>
    </lineage>
</organism>
<evidence type="ECO:0000313" key="1">
    <source>
        <dbReference type="EMBL" id="MFD2659548.1"/>
    </source>
</evidence>
<accession>A0ABW5QSZ0</accession>
<dbReference type="EMBL" id="JBHUMY010000005">
    <property type="protein sequence ID" value="MFD2659548.1"/>
    <property type="molecule type" value="Genomic_DNA"/>
</dbReference>
<comment type="caution">
    <text evidence="1">The sequence shown here is derived from an EMBL/GenBank/DDBJ whole genome shotgun (WGS) entry which is preliminary data.</text>
</comment>
<sequence>MQQQLITEIIEHMAHSHTHLARMLEAKRDVTLKMSELIQALPDVQPDLGGPLELMDNAQMLTQSVISYLSSLADLQEILAVHTQHIIRDLYPGESEDE</sequence>
<dbReference type="Proteomes" id="UP001597493">
    <property type="component" value="Unassembled WGS sequence"/>
</dbReference>
<name>A0ABW5QSZ0_9BACL</name>
<evidence type="ECO:0000313" key="2">
    <source>
        <dbReference type="Proteomes" id="UP001597493"/>
    </source>
</evidence>
<proteinExistence type="predicted"/>